<dbReference type="EMBL" id="JAPNOA010000059">
    <property type="protein sequence ID" value="MCY0967172.1"/>
    <property type="molecule type" value="Genomic_DNA"/>
</dbReference>
<dbReference type="Gene3D" id="3.40.50.150">
    <property type="entry name" value="Vaccinia Virus protein VP39"/>
    <property type="match status" value="1"/>
</dbReference>
<dbReference type="PANTHER" id="PTHR43648">
    <property type="entry name" value="ELECTRON TRANSFER FLAVOPROTEIN BETA SUBUNIT LYSINE METHYLTRANSFERASE"/>
    <property type="match status" value="1"/>
</dbReference>
<keyword evidence="3" id="KW-0687">Ribonucleoprotein</keyword>
<evidence type="ECO:0000313" key="3">
    <source>
        <dbReference type="EMBL" id="MCY0967172.1"/>
    </source>
</evidence>
<comment type="caution">
    <text evidence="3">The sequence shown here is derived from an EMBL/GenBank/DDBJ whole genome shotgun (WGS) entry which is preliminary data.</text>
</comment>
<dbReference type="InterPro" id="IPR029063">
    <property type="entry name" value="SAM-dependent_MTases_sf"/>
</dbReference>
<dbReference type="SUPFAM" id="SSF53335">
    <property type="entry name" value="S-adenosyl-L-methionine-dependent methyltransferases"/>
    <property type="match status" value="1"/>
</dbReference>
<dbReference type="Proteomes" id="UP001150830">
    <property type="component" value="Unassembled WGS sequence"/>
</dbReference>
<proteinExistence type="predicted"/>
<name>A0A9X3EGJ8_9GAMM</name>
<sequence>MKDVPEYHQQLLARVPGWSDSTIELVSVERGIELALLKPEADRFYLSDEIGVMWSHMPYWAFAWAAGRALASWLLEHPEVVRGKRVLDLGCGSGIAAIAAARAGASEVLIADLDPLALLAAEGNARLNGVSITPAMLTEARGVDILIATDLLYDPGSHNLLMELFERIPEGLFAEPDAALNCSRAGRVLGAVQCLDTRKRSTLPTLDDFDEELLVRILHHKRQP</sequence>
<keyword evidence="3" id="KW-0689">Ribosomal protein</keyword>
<keyword evidence="1 3" id="KW-0489">Methyltransferase</keyword>
<keyword evidence="2" id="KW-0808">Transferase</keyword>
<reference evidence="3" key="1">
    <citation type="submission" date="2022-11" db="EMBL/GenBank/DDBJ databases">
        <title>Parathalassolutuus dongxingensis gen. nov., sp. nov., a novel member of family Oceanospirillaceae isolated from a coastal shrimp pond in Guangxi, China.</title>
        <authorList>
            <person name="Chen H."/>
        </authorList>
    </citation>
    <scope>NUCLEOTIDE SEQUENCE</scope>
    <source>
        <strain evidence="3">G-43</strain>
    </source>
</reference>
<dbReference type="GO" id="GO:0032259">
    <property type="term" value="P:methylation"/>
    <property type="evidence" value="ECO:0007669"/>
    <property type="project" value="UniProtKB-KW"/>
</dbReference>
<dbReference type="InterPro" id="IPR050078">
    <property type="entry name" value="Ribosomal_L11_MeTrfase_PrmA"/>
</dbReference>
<evidence type="ECO:0000256" key="2">
    <source>
        <dbReference type="ARBA" id="ARBA00022679"/>
    </source>
</evidence>
<keyword evidence="4" id="KW-1185">Reference proteome</keyword>
<dbReference type="PANTHER" id="PTHR43648:SF1">
    <property type="entry name" value="ELECTRON TRANSFER FLAVOPROTEIN BETA SUBUNIT LYSINE METHYLTRANSFERASE"/>
    <property type="match status" value="1"/>
</dbReference>
<protein>
    <submittedName>
        <fullName evidence="3">50S ribosomal protein L11 methyltransferase</fullName>
    </submittedName>
</protein>
<evidence type="ECO:0000256" key="1">
    <source>
        <dbReference type="ARBA" id="ARBA00022603"/>
    </source>
</evidence>
<dbReference type="AlphaFoldDB" id="A0A9X3EGJ8"/>
<accession>A0A9X3EGJ8</accession>
<dbReference type="GO" id="GO:0005840">
    <property type="term" value="C:ribosome"/>
    <property type="evidence" value="ECO:0007669"/>
    <property type="project" value="UniProtKB-KW"/>
</dbReference>
<gene>
    <name evidence="3" type="ORF">OUO13_18500</name>
</gene>
<organism evidence="3 4">
    <name type="scientific">Parathalassolituus penaei</name>
    <dbReference type="NCBI Taxonomy" id="2997323"/>
    <lineage>
        <taxon>Bacteria</taxon>
        <taxon>Pseudomonadati</taxon>
        <taxon>Pseudomonadota</taxon>
        <taxon>Gammaproteobacteria</taxon>
        <taxon>Oceanospirillales</taxon>
        <taxon>Oceanospirillaceae</taxon>
        <taxon>Parathalassolituus</taxon>
    </lineage>
</organism>
<dbReference type="GO" id="GO:0016279">
    <property type="term" value="F:protein-lysine N-methyltransferase activity"/>
    <property type="evidence" value="ECO:0007669"/>
    <property type="project" value="TreeGrafter"/>
</dbReference>
<dbReference type="RefSeq" id="WP_283175380.1">
    <property type="nucleotide sequence ID" value="NZ_JAPNOA010000059.1"/>
</dbReference>
<evidence type="ECO:0000313" key="4">
    <source>
        <dbReference type="Proteomes" id="UP001150830"/>
    </source>
</evidence>
<dbReference type="Pfam" id="PF06325">
    <property type="entry name" value="PrmA"/>
    <property type="match status" value="1"/>
</dbReference>